<reference evidence="1 2" key="1">
    <citation type="journal article" date="2022" name="bioRxiv">
        <title>The genome of the oomycete Peronosclerospora sorghi, a cosmopolitan pathogen of maize and sorghum, is inflated with dispersed pseudogenes.</title>
        <authorList>
            <person name="Fletcher K."/>
            <person name="Martin F."/>
            <person name="Isakeit T."/>
            <person name="Cavanaugh K."/>
            <person name="Magill C."/>
            <person name="Michelmore R."/>
        </authorList>
    </citation>
    <scope>NUCLEOTIDE SEQUENCE [LARGE SCALE GENOMIC DNA]</scope>
    <source>
        <strain evidence="1">P6</strain>
    </source>
</reference>
<comment type="caution">
    <text evidence="1">The sequence shown here is derived from an EMBL/GenBank/DDBJ whole genome shotgun (WGS) entry which is preliminary data.</text>
</comment>
<evidence type="ECO:0000313" key="1">
    <source>
        <dbReference type="EMBL" id="KAI9911304.1"/>
    </source>
</evidence>
<proteinExistence type="predicted"/>
<evidence type="ECO:0000313" key="2">
    <source>
        <dbReference type="Proteomes" id="UP001163321"/>
    </source>
</evidence>
<protein>
    <submittedName>
        <fullName evidence="1">Uncharacterized protein</fullName>
    </submittedName>
</protein>
<organism evidence="1 2">
    <name type="scientific">Peronosclerospora sorghi</name>
    <dbReference type="NCBI Taxonomy" id="230839"/>
    <lineage>
        <taxon>Eukaryota</taxon>
        <taxon>Sar</taxon>
        <taxon>Stramenopiles</taxon>
        <taxon>Oomycota</taxon>
        <taxon>Peronosporomycetes</taxon>
        <taxon>Peronosporales</taxon>
        <taxon>Peronosporaceae</taxon>
        <taxon>Peronosclerospora</taxon>
    </lineage>
</organism>
<dbReference type="Proteomes" id="UP001163321">
    <property type="component" value="Chromosome 5"/>
</dbReference>
<accession>A0ACC0VXW1</accession>
<keyword evidence="2" id="KW-1185">Reference proteome</keyword>
<dbReference type="EMBL" id="CM047584">
    <property type="protein sequence ID" value="KAI9911304.1"/>
    <property type="molecule type" value="Genomic_DNA"/>
</dbReference>
<sequence length="227" mass="25196">MFCASLAKHGARVGILDADIYGPSLPTMISPEDRRIRPSRKFKNYVEPVEYEGVKCMSFGFVNQSAAPGAGGTGHTKELATKYNLENIFKLPISEQFSSSSDSGRPFVLSGLSSDEMKTFDTLAITVAKKLVVLRHTIRLEPELSYDKNRGIVFRLYGRNEAKEVVLHPADLRARQVIRNRVEGLSMALICGNYAFAVVWSDGHTSSLYTYDTLTKLIDEYASESVS</sequence>
<name>A0ACC0VXW1_9STRA</name>
<gene>
    <name evidence="1" type="ORF">PsorP6_009603</name>
</gene>